<feature type="compositionally biased region" description="Low complexity" evidence="1">
    <location>
        <begin position="140"/>
        <end position="154"/>
    </location>
</feature>
<evidence type="ECO:0000313" key="2">
    <source>
        <dbReference type="EMBL" id="OJJ32828.1"/>
    </source>
</evidence>
<dbReference type="Proteomes" id="UP000184383">
    <property type="component" value="Unassembled WGS sequence"/>
</dbReference>
<dbReference type="AlphaFoldDB" id="A0A1L9RD70"/>
<organism evidence="2 3">
    <name type="scientific">Aspergillus wentii DTO 134E9</name>
    <dbReference type="NCBI Taxonomy" id="1073089"/>
    <lineage>
        <taxon>Eukaryota</taxon>
        <taxon>Fungi</taxon>
        <taxon>Dikarya</taxon>
        <taxon>Ascomycota</taxon>
        <taxon>Pezizomycotina</taxon>
        <taxon>Eurotiomycetes</taxon>
        <taxon>Eurotiomycetidae</taxon>
        <taxon>Eurotiales</taxon>
        <taxon>Aspergillaceae</taxon>
        <taxon>Aspergillus</taxon>
        <taxon>Aspergillus subgen. Cremei</taxon>
    </lineage>
</organism>
<evidence type="ECO:0000256" key="1">
    <source>
        <dbReference type="SAM" id="MobiDB-lite"/>
    </source>
</evidence>
<gene>
    <name evidence="2" type="ORF">ASPWEDRAFT_174264</name>
</gene>
<feature type="region of interest" description="Disordered" evidence="1">
    <location>
        <begin position="71"/>
        <end position="98"/>
    </location>
</feature>
<protein>
    <submittedName>
        <fullName evidence="2">Uncharacterized protein</fullName>
    </submittedName>
</protein>
<dbReference type="EMBL" id="KV878214">
    <property type="protein sequence ID" value="OJJ32828.1"/>
    <property type="molecule type" value="Genomic_DNA"/>
</dbReference>
<feature type="region of interest" description="Disordered" evidence="1">
    <location>
        <begin position="140"/>
        <end position="164"/>
    </location>
</feature>
<proteinExistence type="predicted"/>
<reference evidence="3" key="1">
    <citation type="journal article" date="2017" name="Genome Biol.">
        <title>Comparative genomics reveals high biological diversity and specific adaptations in the industrially and medically important fungal genus Aspergillus.</title>
        <authorList>
            <person name="de Vries R.P."/>
            <person name="Riley R."/>
            <person name="Wiebenga A."/>
            <person name="Aguilar-Osorio G."/>
            <person name="Amillis S."/>
            <person name="Uchima C.A."/>
            <person name="Anderluh G."/>
            <person name="Asadollahi M."/>
            <person name="Askin M."/>
            <person name="Barry K."/>
            <person name="Battaglia E."/>
            <person name="Bayram O."/>
            <person name="Benocci T."/>
            <person name="Braus-Stromeyer S.A."/>
            <person name="Caldana C."/>
            <person name="Canovas D."/>
            <person name="Cerqueira G.C."/>
            <person name="Chen F."/>
            <person name="Chen W."/>
            <person name="Choi C."/>
            <person name="Clum A."/>
            <person name="Dos Santos R.A."/>
            <person name="Damasio A.R."/>
            <person name="Diallinas G."/>
            <person name="Emri T."/>
            <person name="Fekete E."/>
            <person name="Flipphi M."/>
            <person name="Freyberg S."/>
            <person name="Gallo A."/>
            <person name="Gournas C."/>
            <person name="Habgood R."/>
            <person name="Hainaut M."/>
            <person name="Harispe M.L."/>
            <person name="Henrissat B."/>
            <person name="Hilden K.S."/>
            <person name="Hope R."/>
            <person name="Hossain A."/>
            <person name="Karabika E."/>
            <person name="Karaffa L."/>
            <person name="Karanyi Z."/>
            <person name="Krasevec N."/>
            <person name="Kuo A."/>
            <person name="Kusch H."/>
            <person name="LaButti K."/>
            <person name="Lagendijk E.L."/>
            <person name="Lapidus A."/>
            <person name="Levasseur A."/>
            <person name="Lindquist E."/>
            <person name="Lipzen A."/>
            <person name="Logrieco A.F."/>
            <person name="MacCabe A."/>
            <person name="Maekelae M.R."/>
            <person name="Malavazi I."/>
            <person name="Melin P."/>
            <person name="Meyer V."/>
            <person name="Mielnichuk N."/>
            <person name="Miskei M."/>
            <person name="Molnar A.P."/>
            <person name="Mule G."/>
            <person name="Ngan C.Y."/>
            <person name="Orejas M."/>
            <person name="Orosz E."/>
            <person name="Ouedraogo J.P."/>
            <person name="Overkamp K.M."/>
            <person name="Park H.-S."/>
            <person name="Perrone G."/>
            <person name="Piumi F."/>
            <person name="Punt P.J."/>
            <person name="Ram A.F."/>
            <person name="Ramon A."/>
            <person name="Rauscher S."/>
            <person name="Record E."/>
            <person name="Riano-Pachon D.M."/>
            <person name="Robert V."/>
            <person name="Roehrig J."/>
            <person name="Ruller R."/>
            <person name="Salamov A."/>
            <person name="Salih N.S."/>
            <person name="Samson R.A."/>
            <person name="Sandor E."/>
            <person name="Sanguinetti M."/>
            <person name="Schuetze T."/>
            <person name="Sepcic K."/>
            <person name="Shelest E."/>
            <person name="Sherlock G."/>
            <person name="Sophianopoulou V."/>
            <person name="Squina F.M."/>
            <person name="Sun H."/>
            <person name="Susca A."/>
            <person name="Todd R.B."/>
            <person name="Tsang A."/>
            <person name="Unkles S.E."/>
            <person name="van de Wiele N."/>
            <person name="van Rossen-Uffink D."/>
            <person name="Oliveira J.V."/>
            <person name="Vesth T.C."/>
            <person name="Visser J."/>
            <person name="Yu J.-H."/>
            <person name="Zhou M."/>
            <person name="Andersen M.R."/>
            <person name="Archer D.B."/>
            <person name="Baker S.E."/>
            <person name="Benoit I."/>
            <person name="Brakhage A.A."/>
            <person name="Braus G.H."/>
            <person name="Fischer R."/>
            <person name="Frisvad J.C."/>
            <person name="Goldman G.H."/>
            <person name="Houbraken J."/>
            <person name="Oakley B."/>
            <person name="Pocsi I."/>
            <person name="Scazzocchio C."/>
            <person name="Seiboth B."/>
            <person name="vanKuyk P.A."/>
            <person name="Wortman J."/>
            <person name="Dyer P.S."/>
            <person name="Grigoriev I.V."/>
        </authorList>
    </citation>
    <scope>NUCLEOTIDE SEQUENCE [LARGE SCALE GENOMIC DNA]</scope>
    <source>
        <strain evidence="3">DTO 134E9</strain>
    </source>
</reference>
<name>A0A1L9RD70_ASPWE</name>
<evidence type="ECO:0000313" key="3">
    <source>
        <dbReference type="Proteomes" id="UP000184383"/>
    </source>
</evidence>
<dbReference type="VEuPathDB" id="FungiDB:ASPWEDRAFT_174264"/>
<dbReference type="GeneID" id="63747049"/>
<accession>A0A1L9RD70</accession>
<keyword evidence="3" id="KW-1185">Reference proteome</keyword>
<dbReference type="RefSeq" id="XP_040686505.1">
    <property type="nucleotide sequence ID" value="XM_040831201.1"/>
</dbReference>
<sequence>MSFSETAKRMGGLSTWTHHSFSNSLVQNPKKLLKKLWNRQPTSKEVTCYATSLASTILPEAVSTHMKTDYLRGERSNKRSRLTVMNPDPVTPSVSDDGSISEYLMPVAEDEKPASESGFDWEVGCLDFNDEDIDFDAGSSSYSRSSYATTDTSSPESHVNEPEKSVDGFVETVLVIEDRDAVFLDLIFDTGMTAQRFRKSSDAFGRSRRSLTNLI</sequence>